<feature type="binding site" evidence="7">
    <location>
        <position position="116"/>
    </location>
    <ligand>
        <name>ATP</name>
        <dbReference type="ChEBI" id="CHEBI:30616"/>
    </ligand>
</feature>
<dbReference type="CDD" id="cd00464">
    <property type="entry name" value="SK"/>
    <property type="match status" value="1"/>
</dbReference>
<comment type="similarity">
    <text evidence="7">Belongs to the shikimate kinase family.</text>
</comment>
<evidence type="ECO:0000256" key="6">
    <source>
        <dbReference type="ARBA" id="ARBA00023141"/>
    </source>
</evidence>
<dbReference type="EC" id="2.7.1.71" evidence="7"/>
<evidence type="ECO:0000256" key="7">
    <source>
        <dbReference type="HAMAP-Rule" id="MF_00109"/>
    </source>
</evidence>
<dbReference type="AlphaFoldDB" id="A0A9D1JSZ9"/>
<dbReference type="GO" id="GO:0005829">
    <property type="term" value="C:cytosol"/>
    <property type="evidence" value="ECO:0007669"/>
    <property type="project" value="TreeGrafter"/>
</dbReference>
<dbReference type="HAMAP" id="MF_00109">
    <property type="entry name" value="Shikimate_kinase"/>
    <property type="match status" value="1"/>
</dbReference>
<dbReference type="GO" id="GO:0009423">
    <property type="term" value="P:chorismate biosynthetic process"/>
    <property type="evidence" value="ECO:0007669"/>
    <property type="project" value="UniProtKB-UniRule"/>
</dbReference>
<comment type="pathway">
    <text evidence="7">Metabolic intermediate biosynthesis; chorismate biosynthesis; chorismate from D-erythrose 4-phosphate and phosphoenolpyruvate: step 5/7.</text>
</comment>
<comment type="function">
    <text evidence="7">Catalyzes the specific phosphorylation of the 3-hydroxyl group of shikimic acid using ATP as a cosubstrate.</text>
</comment>
<keyword evidence="7" id="KW-0963">Cytoplasm</keyword>
<reference evidence="8" key="2">
    <citation type="journal article" date="2021" name="PeerJ">
        <title>Extensive microbial diversity within the chicken gut microbiome revealed by metagenomics and culture.</title>
        <authorList>
            <person name="Gilroy R."/>
            <person name="Ravi A."/>
            <person name="Getino M."/>
            <person name="Pursley I."/>
            <person name="Horton D.L."/>
            <person name="Alikhan N.F."/>
            <person name="Baker D."/>
            <person name="Gharbi K."/>
            <person name="Hall N."/>
            <person name="Watson M."/>
            <person name="Adriaenssens E.M."/>
            <person name="Foster-Nyarko E."/>
            <person name="Jarju S."/>
            <person name="Secka A."/>
            <person name="Antonio M."/>
            <person name="Oren A."/>
            <person name="Chaudhuri R.R."/>
            <person name="La Ragione R."/>
            <person name="Hildebrand F."/>
            <person name="Pallen M.J."/>
        </authorList>
    </citation>
    <scope>NUCLEOTIDE SEQUENCE</scope>
    <source>
        <strain evidence="8">ChiBcec16-1751</strain>
    </source>
</reference>
<organism evidence="8 9">
    <name type="scientific">Candidatus Avoscillospira avistercoris</name>
    <dbReference type="NCBI Taxonomy" id="2840707"/>
    <lineage>
        <taxon>Bacteria</taxon>
        <taxon>Bacillati</taxon>
        <taxon>Bacillota</taxon>
        <taxon>Clostridia</taxon>
        <taxon>Eubacteriales</taxon>
        <taxon>Oscillospiraceae</taxon>
        <taxon>Oscillospiraceae incertae sedis</taxon>
        <taxon>Candidatus Avoscillospira</taxon>
    </lineage>
</organism>
<keyword evidence="6 7" id="KW-0057">Aromatic amino acid biosynthesis</keyword>
<keyword evidence="2 7" id="KW-0808">Transferase</keyword>
<dbReference type="InterPro" id="IPR031322">
    <property type="entry name" value="Shikimate/glucono_kinase"/>
</dbReference>
<evidence type="ECO:0000256" key="2">
    <source>
        <dbReference type="ARBA" id="ARBA00022679"/>
    </source>
</evidence>
<keyword evidence="7" id="KW-0460">Magnesium</keyword>
<evidence type="ECO:0000313" key="8">
    <source>
        <dbReference type="EMBL" id="HIS64567.1"/>
    </source>
</evidence>
<evidence type="ECO:0000313" key="9">
    <source>
        <dbReference type="Proteomes" id="UP000886741"/>
    </source>
</evidence>
<name>A0A9D1JSZ9_9FIRM</name>
<keyword evidence="4 7" id="KW-0418">Kinase</keyword>
<proteinExistence type="inferred from homology"/>
<dbReference type="Pfam" id="PF01202">
    <property type="entry name" value="SKI"/>
    <property type="match status" value="1"/>
</dbReference>
<feature type="binding site" evidence="7">
    <location>
        <position position="15"/>
    </location>
    <ligand>
        <name>Mg(2+)</name>
        <dbReference type="ChEBI" id="CHEBI:18420"/>
    </ligand>
</feature>
<dbReference type="InterPro" id="IPR000623">
    <property type="entry name" value="Shikimate_kinase/TSH1"/>
</dbReference>
<reference evidence="8" key="1">
    <citation type="submission" date="2020-10" db="EMBL/GenBank/DDBJ databases">
        <authorList>
            <person name="Gilroy R."/>
        </authorList>
    </citation>
    <scope>NUCLEOTIDE SEQUENCE</scope>
    <source>
        <strain evidence="8">ChiBcec16-1751</strain>
    </source>
</reference>
<dbReference type="GO" id="GO:0008652">
    <property type="term" value="P:amino acid biosynthetic process"/>
    <property type="evidence" value="ECO:0007669"/>
    <property type="project" value="UniProtKB-KW"/>
</dbReference>
<comment type="caution">
    <text evidence="8">The sequence shown here is derived from an EMBL/GenBank/DDBJ whole genome shotgun (WGS) entry which is preliminary data.</text>
</comment>
<dbReference type="GO" id="GO:0009073">
    <property type="term" value="P:aromatic amino acid family biosynthetic process"/>
    <property type="evidence" value="ECO:0007669"/>
    <property type="project" value="UniProtKB-KW"/>
</dbReference>
<protein>
    <recommendedName>
        <fullName evidence="7">Shikimate kinase</fullName>
        <shortName evidence="7">SK</shortName>
        <ecNumber evidence="7">2.7.1.71</ecNumber>
    </recommendedName>
</protein>
<gene>
    <name evidence="7" type="primary">aroK</name>
    <name evidence="8" type="ORF">IAA83_04245</name>
</gene>
<evidence type="ECO:0000256" key="1">
    <source>
        <dbReference type="ARBA" id="ARBA00022605"/>
    </source>
</evidence>
<dbReference type="GO" id="GO:0004765">
    <property type="term" value="F:shikimate kinase activity"/>
    <property type="evidence" value="ECO:0007669"/>
    <property type="project" value="UniProtKB-UniRule"/>
</dbReference>
<feature type="binding site" evidence="7">
    <location>
        <position position="33"/>
    </location>
    <ligand>
        <name>substrate</name>
    </ligand>
</feature>
<dbReference type="PANTHER" id="PTHR21087">
    <property type="entry name" value="SHIKIMATE KINASE"/>
    <property type="match status" value="1"/>
</dbReference>
<comment type="subcellular location">
    <subcellularLocation>
        <location evidence="7">Cytoplasm</location>
    </subcellularLocation>
</comment>
<dbReference type="SUPFAM" id="SSF52540">
    <property type="entry name" value="P-loop containing nucleoside triphosphate hydrolases"/>
    <property type="match status" value="1"/>
</dbReference>
<dbReference type="PANTHER" id="PTHR21087:SF16">
    <property type="entry name" value="SHIKIMATE KINASE 1, CHLOROPLASTIC"/>
    <property type="match status" value="1"/>
</dbReference>
<feature type="binding site" evidence="7">
    <location>
        <position position="57"/>
    </location>
    <ligand>
        <name>substrate</name>
    </ligand>
</feature>
<keyword evidence="7" id="KW-0479">Metal-binding</keyword>
<evidence type="ECO:0000256" key="4">
    <source>
        <dbReference type="ARBA" id="ARBA00022777"/>
    </source>
</evidence>
<feature type="binding site" evidence="7">
    <location>
        <position position="133"/>
    </location>
    <ligand>
        <name>substrate</name>
    </ligand>
</feature>
<feature type="binding site" evidence="7">
    <location>
        <begin position="11"/>
        <end position="16"/>
    </location>
    <ligand>
        <name>ATP</name>
        <dbReference type="ChEBI" id="CHEBI:30616"/>
    </ligand>
</feature>
<comment type="caution">
    <text evidence="7">Lacks conserved residue(s) required for the propagation of feature annotation.</text>
</comment>
<dbReference type="Proteomes" id="UP000886741">
    <property type="component" value="Unassembled WGS sequence"/>
</dbReference>
<dbReference type="InterPro" id="IPR027417">
    <property type="entry name" value="P-loop_NTPase"/>
</dbReference>
<comment type="subunit">
    <text evidence="7">Monomer.</text>
</comment>
<keyword evidence="5 7" id="KW-0067">ATP-binding</keyword>
<evidence type="ECO:0000256" key="3">
    <source>
        <dbReference type="ARBA" id="ARBA00022741"/>
    </source>
</evidence>
<evidence type="ECO:0000256" key="5">
    <source>
        <dbReference type="ARBA" id="ARBA00022840"/>
    </source>
</evidence>
<keyword evidence="3 7" id="KW-0547">Nucleotide-binding</keyword>
<keyword evidence="1 7" id="KW-0028">Amino-acid biosynthesis</keyword>
<accession>A0A9D1JSZ9</accession>
<comment type="catalytic activity">
    <reaction evidence="7">
        <text>shikimate + ATP = 3-phosphoshikimate + ADP + H(+)</text>
        <dbReference type="Rhea" id="RHEA:13121"/>
        <dbReference type="ChEBI" id="CHEBI:15378"/>
        <dbReference type="ChEBI" id="CHEBI:30616"/>
        <dbReference type="ChEBI" id="CHEBI:36208"/>
        <dbReference type="ChEBI" id="CHEBI:145989"/>
        <dbReference type="ChEBI" id="CHEBI:456216"/>
        <dbReference type="EC" id="2.7.1.71"/>
    </reaction>
</comment>
<dbReference type="GO" id="GO:0000287">
    <property type="term" value="F:magnesium ion binding"/>
    <property type="evidence" value="ECO:0007669"/>
    <property type="project" value="UniProtKB-UniRule"/>
</dbReference>
<dbReference type="PRINTS" id="PR01100">
    <property type="entry name" value="SHIKIMTKNASE"/>
</dbReference>
<sequence length="169" mass="18539">MKNIVLTGMMGSGKTTCGKALARRLGREFLDTDAMIVSQAGKSIPEIFSQEGEPAFRDWETAICRQLTDRENLIIATGGGLILRPENVELLKARGVLVFLNRPADLIFDSTSMAGRPLAQNGKAAFLQTFAVREPYYRAAADAVIETFPSVEDTVTEILRQLYTLEGVL</sequence>
<comment type="cofactor">
    <cofactor evidence="7">
        <name>Mg(2+)</name>
        <dbReference type="ChEBI" id="CHEBI:18420"/>
    </cofactor>
    <text evidence="7">Binds 1 Mg(2+) ion per subunit.</text>
</comment>
<dbReference type="Gene3D" id="3.40.50.300">
    <property type="entry name" value="P-loop containing nucleotide triphosphate hydrolases"/>
    <property type="match status" value="1"/>
</dbReference>
<dbReference type="GO" id="GO:0005524">
    <property type="term" value="F:ATP binding"/>
    <property type="evidence" value="ECO:0007669"/>
    <property type="project" value="UniProtKB-UniRule"/>
</dbReference>
<feature type="binding site" evidence="7">
    <location>
        <position position="79"/>
    </location>
    <ligand>
        <name>substrate</name>
    </ligand>
</feature>
<dbReference type="EMBL" id="DVJJ01000067">
    <property type="protein sequence ID" value="HIS64567.1"/>
    <property type="molecule type" value="Genomic_DNA"/>
</dbReference>